<dbReference type="EMBL" id="JAQQWI010000016">
    <property type="protein sequence ID" value="KAK8009459.1"/>
    <property type="molecule type" value="Genomic_DNA"/>
</dbReference>
<protein>
    <submittedName>
        <fullName evidence="2">Uncharacterized protein</fullName>
    </submittedName>
</protein>
<gene>
    <name evidence="2" type="ORF">PG991_012010</name>
</gene>
<accession>A0ABR1RFS9</accession>
<keyword evidence="3" id="KW-1185">Reference proteome</keyword>
<comment type="caution">
    <text evidence="2">The sequence shown here is derived from an EMBL/GenBank/DDBJ whole genome shotgun (WGS) entry which is preliminary data.</text>
</comment>
<feature type="transmembrane region" description="Helical" evidence="1">
    <location>
        <begin position="671"/>
        <end position="694"/>
    </location>
</feature>
<reference evidence="2 3" key="1">
    <citation type="submission" date="2023-01" db="EMBL/GenBank/DDBJ databases">
        <title>Analysis of 21 Apiospora genomes using comparative genomics revels a genus with tremendous synthesis potential of carbohydrate active enzymes and secondary metabolites.</title>
        <authorList>
            <person name="Sorensen T."/>
        </authorList>
    </citation>
    <scope>NUCLEOTIDE SEQUENCE [LARGE SCALE GENOMIC DNA]</scope>
    <source>
        <strain evidence="2 3">CBS 20057</strain>
    </source>
</reference>
<keyword evidence="1" id="KW-0812">Transmembrane</keyword>
<name>A0ABR1RFS9_9PEZI</name>
<organism evidence="2 3">
    <name type="scientific">Apiospora marii</name>
    <dbReference type="NCBI Taxonomy" id="335849"/>
    <lineage>
        <taxon>Eukaryota</taxon>
        <taxon>Fungi</taxon>
        <taxon>Dikarya</taxon>
        <taxon>Ascomycota</taxon>
        <taxon>Pezizomycotina</taxon>
        <taxon>Sordariomycetes</taxon>
        <taxon>Xylariomycetidae</taxon>
        <taxon>Amphisphaeriales</taxon>
        <taxon>Apiosporaceae</taxon>
        <taxon>Apiospora</taxon>
    </lineage>
</organism>
<evidence type="ECO:0000313" key="2">
    <source>
        <dbReference type="EMBL" id="KAK8009459.1"/>
    </source>
</evidence>
<keyword evidence="1" id="KW-0472">Membrane</keyword>
<keyword evidence="1" id="KW-1133">Transmembrane helix</keyword>
<evidence type="ECO:0000313" key="3">
    <source>
        <dbReference type="Proteomes" id="UP001396898"/>
    </source>
</evidence>
<feature type="transmembrane region" description="Helical" evidence="1">
    <location>
        <begin position="86"/>
        <end position="110"/>
    </location>
</feature>
<proteinExistence type="predicted"/>
<sequence>MSSQLLKNRDTLIDWSTLPDHSHISPTFQTEGFATVPLESACPQDDTLCEETASSTPYESSVFSESSTLPELDHHRTRTLRDKLGLTGLLVLTLGTICLLGTPCFLIFLWHGARQIGMHQDPGRVWTNIVFSNWATRSITICATLIRSAITAQAALITSMVASILVESAGVNIEDLPMLSVLRAIKVSPLNLLIPNVLKGGPRRLIGALCTAAIVISSVMTIVSQLTSTILLSDFNTTPIPGPQAVENLVIGGFVIGGDSNNYGYGSAPANWWRFAEYNGSARNVTEVGNTTFTDTGRVFRAAIPSSDQVFRENLRHYEGPANSWDARVVCLNPKLSHISFSTNDYYDTAELHGTVDFDLTNDTYSGLRVGTSANGTQASFTCTVPYRDGASICILDSDISLKAPTEDVQPIYSEMAGRYVIVRWSFSPNETKTESDETLADLKTLVNISTNAWPRGWQQQHRKSWTELISPSGADVFGISACFTMDGLPMTGQPVSMSANSSALEPKLGYTRSASKPLLASQEPTLQIRGQMGVYPDEQTMEERGVLSLAFQDGHCHNRYVLSGNSSHRDNVVLGGLGAALARSRTLPLSVNRQLLTLVDKSERKVQQAHACLVLDVLATADDPALAVQSLSTALVQMLHFDEDYRWNTTAAAAYTVAAAVAVPSSRAGLFAVTGMIAAHLFVLAGVVLPAFLGRTRVTLLGNMWLAVAQTMSDRTLELLAHSHDLTDKEVAKVLHGPRKGPGLPGVIRRRHNGRAEFGPR</sequence>
<dbReference type="Proteomes" id="UP001396898">
    <property type="component" value="Unassembled WGS sequence"/>
</dbReference>
<evidence type="ECO:0000256" key="1">
    <source>
        <dbReference type="SAM" id="Phobius"/>
    </source>
</evidence>